<sequence length="752" mass="84432">MKPNNTLFQFNSIHRLSQDPEMSLAFRLITPIVIFVLIIMMGMGIYIIKSAEDVFNRQVDFHQKANLQILKDEVIEREHSIQQVAEAISKNPHIYESLNRSSNIGLAAELNTLVKNYDFVDYLLVLDKNYDIFAINSLEKDGRLIPVHKLLGLPVDDHPLFKLPTGLKSEVSKPGLDYLLKSRGDDRKQTQWVVTPIIHDGITFGWLVVSYLWQESLTEMLGKVKKQHRDLNIPTKHTLIINENGLVQVSGGPDPLQEIFLTDSNQIIHEIDMDRFGEGVKMIFASDEGLLLAEKEKLISIILAIVFAGTLLLIFLLYMVLRVTLFRRLSNLHSIVKRFKDGEVATNIEPLGNDELGKLAESFKDMANSLNQSLEQVEDERNNLDSKVKNRTKELEYAREEALASTQAKSEFLAAMSHEIRTPMNGILGMAQLLQDTKLDEQQSEYVDIIGSSGESLLSLINGVLDLSKVESGQMELEYIDFSLEKVCFDVCKSSIKKAEQKGVELMLDYDVNIPKNFVGDSVRVRQVLLNLVDNAIKFTEDGHVLIRVYGINDGNDYTVTFSVKDTGIGIPKHKIAQLFNEFTQADSSTTRKYGGSGLGLSICKKFVELMDGDIGANSIEGQGSEFWFCLTLTASTTDTESIEDKLEGSSALIVDDNPVNLNILKSMLESLNLSVTTMTDPRAALWTFSQDENANFDYVLTDYKMPSMNGMELAAKIRQNRQLDHSVVILLNSSESTATYVDIEILVLMAY</sequence>
<feature type="domain" description="HAMP" evidence="17">
    <location>
        <begin position="323"/>
        <end position="375"/>
    </location>
</feature>
<dbReference type="SUPFAM" id="SSF158472">
    <property type="entry name" value="HAMP domain-like"/>
    <property type="match status" value="1"/>
</dbReference>
<evidence type="ECO:0000313" key="19">
    <source>
        <dbReference type="Proteomes" id="UP000290287"/>
    </source>
</evidence>
<dbReference type="InterPro" id="IPR003661">
    <property type="entry name" value="HisK_dim/P_dom"/>
</dbReference>
<evidence type="ECO:0000259" key="17">
    <source>
        <dbReference type="PROSITE" id="PS50885"/>
    </source>
</evidence>
<keyword evidence="4 12" id="KW-0597">Phosphoprotein</keyword>
<dbReference type="SMART" id="SM00387">
    <property type="entry name" value="HATPase_c"/>
    <property type="match status" value="1"/>
</dbReference>
<dbReference type="Pfam" id="PF00512">
    <property type="entry name" value="HisKA"/>
    <property type="match status" value="1"/>
</dbReference>
<dbReference type="InterPro" id="IPR036097">
    <property type="entry name" value="HisK_dim/P_sf"/>
</dbReference>
<dbReference type="SUPFAM" id="SSF52172">
    <property type="entry name" value="CheY-like"/>
    <property type="match status" value="1"/>
</dbReference>
<keyword evidence="6" id="KW-0547">Nucleotide-binding</keyword>
<feature type="domain" description="Histidine kinase" evidence="15">
    <location>
        <begin position="415"/>
        <end position="635"/>
    </location>
</feature>
<keyword evidence="19" id="KW-1185">Reference proteome</keyword>
<dbReference type="Pfam" id="PF00672">
    <property type="entry name" value="HAMP"/>
    <property type="match status" value="1"/>
</dbReference>
<dbReference type="PROSITE" id="PS50110">
    <property type="entry name" value="RESPONSE_REGULATORY"/>
    <property type="match status" value="1"/>
</dbReference>
<feature type="transmembrane region" description="Helical" evidence="14">
    <location>
        <begin position="298"/>
        <end position="321"/>
    </location>
</feature>
<reference evidence="18 19" key="1">
    <citation type="submission" date="2017-10" db="EMBL/GenBank/DDBJ databases">
        <title>Nyctiphanis sp. nov., isolated from the stomach of the euphausiid Nyctiphanes simplex (Hansen, 1911) in the Gulf of California.</title>
        <authorList>
            <person name="Gomez-Gil B."/>
            <person name="Aguilar-Mendez M."/>
            <person name="Lopez-Cortes A."/>
            <person name="Gomez-Gutierrez J."/>
            <person name="Roque A."/>
            <person name="Lang E."/>
            <person name="Gonzalez-Castillo A."/>
        </authorList>
    </citation>
    <scope>NUCLEOTIDE SEQUENCE [LARGE SCALE GENOMIC DNA]</scope>
    <source>
        <strain evidence="18 19">CAIM 600</strain>
    </source>
</reference>
<evidence type="ECO:0000256" key="14">
    <source>
        <dbReference type="SAM" id="Phobius"/>
    </source>
</evidence>
<dbReference type="GO" id="GO:0000155">
    <property type="term" value="F:phosphorelay sensor kinase activity"/>
    <property type="evidence" value="ECO:0007669"/>
    <property type="project" value="InterPro"/>
</dbReference>
<dbReference type="SMART" id="SM00448">
    <property type="entry name" value="REC"/>
    <property type="match status" value="1"/>
</dbReference>
<evidence type="ECO:0000256" key="8">
    <source>
        <dbReference type="ARBA" id="ARBA00022840"/>
    </source>
</evidence>
<dbReference type="SUPFAM" id="SSF47384">
    <property type="entry name" value="Homodimeric domain of signal transducing histidine kinase"/>
    <property type="match status" value="1"/>
</dbReference>
<evidence type="ECO:0000256" key="9">
    <source>
        <dbReference type="ARBA" id="ARBA00023012"/>
    </source>
</evidence>
<feature type="transmembrane region" description="Helical" evidence="14">
    <location>
        <begin position="24"/>
        <end position="48"/>
    </location>
</feature>
<protein>
    <recommendedName>
        <fullName evidence="11">Sensory/regulatory protein RpfC</fullName>
        <ecNumber evidence="3">2.7.13.3</ecNumber>
    </recommendedName>
</protein>
<comment type="subunit">
    <text evidence="10">At low DSF concentrations, interacts with RpfF.</text>
</comment>
<dbReference type="GO" id="GO:0005524">
    <property type="term" value="F:ATP binding"/>
    <property type="evidence" value="ECO:0007669"/>
    <property type="project" value="UniProtKB-KW"/>
</dbReference>
<keyword evidence="14" id="KW-1133">Transmembrane helix</keyword>
<dbReference type="PANTHER" id="PTHR45339">
    <property type="entry name" value="HYBRID SIGNAL TRANSDUCTION HISTIDINE KINASE J"/>
    <property type="match status" value="1"/>
</dbReference>
<keyword evidence="8" id="KW-0067">ATP-binding</keyword>
<comment type="subcellular location">
    <subcellularLocation>
        <location evidence="2">Membrane</location>
    </subcellularLocation>
</comment>
<dbReference type="PROSITE" id="PS50885">
    <property type="entry name" value="HAMP"/>
    <property type="match status" value="1"/>
</dbReference>
<dbReference type="Proteomes" id="UP000290287">
    <property type="component" value="Unassembled WGS sequence"/>
</dbReference>
<dbReference type="CDD" id="cd16922">
    <property type="entry name" value="HATPase_EvgS-ArcB-TorS-like"/>
    <property type="match status" value="1"/>
</dbReference>
<dbReference type="Pfam" id="PF00072">
    <property type="entry name" value="Response_reg"/>
    <property type="match status" value="1"/>
</dbReference>
<evidence type="ECO:0000256" key="6">
    <source>
        <dbReference type="ARBA" id="ARBA00022741"/>
    </source>
</evidence>
<keyword evidence="5" id="KW-0808">Transferase</keyword>
<evidence type="ECO:0000256" key="12">
    <source>
        <dbReference type="PROSITE-ProRule" id="PRU00169"/>
    </source>
</evidence>
<keyword evidence="13" id="KW-0175">Coiled coil</keyword>
<comment type="caution">
    <text evidence="18">The sequence shown here is derived from an EMBL/GenBank/DDBJ whole genome shotgun (WGS) entry which is preliminary data.</text>
</comment>
<evidence type="ECO:0000256" key="2">
    <source>
        <dbReference type="ARBA" id="ARBA00004370"/>
    </source>
</evidence>
<dbReference type="InterPro" id="IPR005467">
    <property type="entry name" value="His_kinase_dom"/>
</dbReference>
<dbReference type="EMBL" id="PEIB01000003">
    <property type="protein sequence ID" value="RXJ74360.1"/>
    <property type="molecule type" value="Genomic_DNA"/>
</dbReference>
<evidence type="ECO:0000256" key="7">
    <source>
        <dbReference type="ARBA" id="ARBA00022777"/>
    </source>
</evidence>
<proteinExistence type="predicted"/>
<evidence type="ECO:0000256" key="13">
    <source>
        <dbReference type="SAM" id="Coils"/>
    </source>
</evidence>
<dbReference type="InterPro" id="IPR001789">
    <property type="entry name" value="Sig_transdc_resp-reg_receiver"/>
</dbReference>
<feature type="modified residue" description="4-aspartylphosphate" evidence="12">
    <location>
        <position position="703"/>
    </location>
</feature>
<evidence type="ECO:0000256" key="11">
    <source>
        <dbReference type="ARBA" id="ARBA00068150"/>
    </source>
</evidence>
<dbReference type="Pfam" id="PF02518">
    <property type="entry name" value="HATPase_c"/>
    <property type="match status" value="1"/>
</dbReference>
<evidence type="ECO:0000256" key="4">
    <source>
        <dbReference type="ARBA" id="ARBA00022553"/>
    </source>
</evidence>
<comment type="catalytic activity">
    <reaction evidence="1">
        <text>ATP + protein L-histidine = ADP + protein N-phospho-L-histidine.</text>
        <dbReference type="EC" id="2.7.13.3"/>
    </reaction>
</comment>
<name>A0A4Q0YSX9_9GAMM</name>
<keyword evidence="14" id="KW-0812">Transmembrane</keyword>
<dbReference type="SUPFAM" id="SSF55874">
    <property type="entry name" value="ATPase domain of HSP90 chaperone/DNA topoisomerase II/histidine kinase"/>
    <property type="match status" value="1"/>
</dbReference>
<evidence type="ECO:0000256" key="1">
    <source>
        <dbReference type="ARBA" id="ARBA00000085"/>
    </source>
</evidence>
<dbReference type="AlphaFoldDB" id="A0A4Q0YSX9"/>
<dbReference type="PRINTS" id="PR00344">
    <property type="entry name" value="BCTRLSENSOR"/>
</dbReference>
<dbReference type="InterPro" id="IPR003594">
    <property type="entry name" value="HATPase_dom"/>
</dbReference>
<dbReference type="InterPro" id="IPR011006">
    <property type="entry name" value="CheY-like_superfamily"/>
</dbReference>
<evidence type="ECO:0000256" key="10">
    <source>
        <dbReference type="ARBA" id="ARBA00064003"/>
    </source>
</evidence>
<gene>
    <name evidence="18" type="ORF">CS022_04765</name>
</gene>
<evidence type="ECO:0000259" key="15">
    <source>
        <dbReference type="PROSITE" id="PS50109"/>
    </source>
</evidence>
<evidence type="ECO:0000256" key="3">
    <source>
        <dbReference type="ARBA" id="ARBA00012438"/>
    </source>
</evidence>
<dbReference type="Gene3D" id="6.10.340.10">
    <property type="match status" value="1"/>
</dbReference>
<evidence type="ECO:0000256" key="5">
    <source>
        <dbReference type="ARBA" id="ARBA00022679"/>
    </source>
</evidence>
<dbReference type="CDD" id="cd06225">
    <property type="entry name" value="HAMP"/>
    <property type="match status" value="1"/>
</dbReference>
<dbReference type="Gene3D" id="3.40.50.2300">
    <property type="match status" value="1"/>
</dbReference>
<dbReference type="InterPro" id="IPR003660">
    <property type="entry name" value="HAMP_dom"/>
</dbReference>
<dbReference type="CDD" id="cd00082">
    <property type="entry name" value="HisKA"/>
    <property type="match status" value="1"/>
</dbReference>
<organism evidence="18 19">
    <name type="scientific">Veronia nyctiphanis</name>
    <dbReference type="NCBI Taxonomy" id="1278244"/>
    <lineage>
        <taxon>Bacteria</taxon>
        <taxon>Pseudomonadati</taxon>
        <taxon>Pseudomonadota</taxon>
        <taxon>Gammaproteobacteria</taxon>
        <taxon>Vibrionales</taxon>
        <taxon>Vibrionaceae</taxon>
        <taxon>Veronia</taxon>
    </lineage>
</organism>
<dbReference type="InterPro" id="IPR004358">
    <property type="entry name" value="Sig_transdc_His_kin-like_C"/>
</dbReference>
<dbReference type="FunFam" id="1.10.287.130:FF:000002">
    <property type="entry name" value="Two-component osmosensing histidine kinase"/>
    <property type="match status" value="1"/>
</dbReference>
<dbReference type="GO" id="GO:0016020">
    <property type="term" value="C:membrane"/>
    <property type="evidence" value="ECO:0007669"/>
    <property type="project" value="UniProtKB-SubCell"/>
</dbReference>
<dbReference type="SMART" id="SM00304">
    <property type="entry name" value="HAMP"/>
    <property type="match status" value="1"/>
</dbReference>
<dbReference type="InterPro" id="IPR036890">
    <property type="entry name" value="HATPase_C_sf"/>
</dbReference>
<evidence type="ECO:0000313" key="18">
    <source>
        <dbReference type="EMBL" id="RXJ74360.1"/>
    </source>
</evidence>
<accession>A0A4Q0YSX9</accession>
<dbReference type="Gene3D" id="3.30.565.10">
    <property type="entry name" value="Histidine kinase-like ATPase, C-terminal domain"/>
    <property type="match status" value="1"/>
</dbReference>
<dbReference type="FunFam" id="3.30.565.10:FF:000010">
    <property type="entry name" value="Sensor histidine kinase RcsC"/>
    <property type="match status" value="1"/>
</dbReference>
<dbReference type="PANTHER" id="PTHR45339:SF1">
    <property type="entry name" value="HYBRID SIGNAL TRANSDUCTION HISTIDINE KINASE J"/>
    <property type="match status" value="1"/>
</dbReference>
<dbReference type="SMART" id="SM00388">
    <property type="entry name" value="HisKA"/>
    <property type="match status" value="1"/>
</dbReference>
<dbReference type="PROSITE" id="PS50109">
    <property type="entry name" value="HIS_KIN"/>
    <property type="match status" value="1"/>
</dbReference>
<feature type="domain" description="Response regulatory" evidence="16">
    <location>
        <begin position="651"/>
        <end position="752"/>
    </location>
</feature>
<evidence type="ECO:0000259" key="16">
    <source>
        <dbReference type="PROSITE" id="PS50110"/>
    </source>
</evidence>
<keyword evidence="7" id="KW-0418">Kinase</keyword>
<dbReference type="Gene3D" id="1.10.287.130">
    <property type="match status" value="1"/>
</dbReference>
<keyword evidence="9" id="KW-0902">Two-component regulatory system</keyword>
<feature type="coiled-coil region" evidence="13">
    <location>
        <begin position="360"/>
        <end position="394"/>
    </location>
</feature>
<dbReference type="EC" id="2.7.13.3" evidence="3"/>
<keyword evidence="14" id="KW-0472">Membrane</keyword>